<dbReference type="InterPro" id="IPR038729">
    <property type="entry name" value="Rad50/SbcC_AAA"/>
</dbReference>
<dbReference type="Proteomes" id="UP001238088">
    <property type="component" value="Unassembled WGS sequence"/>
</dbReference>
<dbReference type="Gene3D" id="3.40.50.300">
    <property type="entry name" value="P-loop containing nucleotide triphosphate hydrolases"/>
    <property type="match status" value="2"/>
</dbReference>
<evidence type="ECO:0000256" key="1">
    <source>
        <dbReference type="ARBA" id="ARBA00006930"/>
    </source>
</evidence>
<feature type="coiled-coil region" evidence="4">
    <location>
        <begin position="269"/>
        <end position="390"/>
    </location>
</feature>
<dbReference type="SUPFAM" id="SSF52540">
    <property type="entry name" value="P-loop containing nucleoside triphosphate hydrolases"/>
    <property type="match status" value="1"/>
</dbReference>
<keyword evidence="6" id="KW-0378">Hydrolase</keyword>
<feature type="domain" description="Rad50/SbcC-type AAA" evidence="5">
    <location>
        <begin position="5"/>
        <end position="313"/>
    </location>
</feature>
<feature type="coiled-coil region" evidence="4">
    <location>
        <begin position="688"/>
        <end position="729"/>
    </location>
</feature>
<keyword evidence="6" id="KW-0540">Nuclease</keyword>
<dbReference type="RefSeq" id="WP_307473672.1">
    <property type="nucleotide sequence ID" value="NZ_JAUSUB010000005.1"/>
</dbReference>
<evidence type="ECO:0000259" key="5">
    <source>
        <dbReference type="Pfam" id="PF13476"/>
    </source>
</evidence>
<comment type="caution">
    <text evidence="6">The sequence shown here is derived from an EMBL/GenBank/DDBJ whole genome shotgun (WGS) entry which is preliminary data.</text>
</comment>
<proteinExistence type="inferred from homology"/>
<evidence type="ECO:0000313" key="7">
    <source>
        <dbReference type="Proteomes" id="UP001238088"/>
    </source>
</evidence>
<gene>
    <name evidence="6" type="ORF">J2S17_001680</name>
</gene>
<accession>A0ABU0AHA8</accession>
<keyword evidence="7" id="KW-1185">Reference proteome</keyword>
<feature type="coiled-coil region" evidence="4">
    <location>
        <begin position="769"/>
        <end position="863"/>
    </location>
</feature>
<evidence type="ECO:0000313" key="6">
    <source>
        <dbReference type="EMBL" id="MDQ0269808.1"/>
    </source>
</evidence>
<dbReference type="PANTHER" id="PTHR32114">
    <property type="entry name" value="ABC TRANSPORTER ABCH.3"/>
    <property type="match status" value="1"/>
</dbReference>
<dbReference type="Pfam" id="PF13558">
    <property type="entry name" value="SbcC_Walker_B"/>
    <property type="match status" value="1"/>
</dbReference>
<evidence type="ECO:0000256" key="2">
    <source>
        <dbReference type="ARBA" id="ARBA00011322"/>
    </source>
</evidence>
<sequence length="1044" mass="119679">MRPLKLTMQAFGPYAGTESIDFTSLGSRTMFVISGKTGAGKTTIFDGISFAIYGKASGEDRNGIDLRSQFAQPNNPTEVTLEFSLRNKMYFIKRSPQQLKKKERGDGTTTIGAKAELYVYNDDGEQLLLASNVRDVDDKMKEIMIIDSNQFKQILMIPQGEFRKLLTSDSKEKEMILQRLFHTEVYKRVEEKLKEESALLRRAVESQVNHRTHAIQQIHVINNEQLQAALLDGADQADVIIPLLLAEIEEMETQLESLHTTVIDREKVKNQLQQKLFEAESIMKQLKTKDELAKRKDELKRMEDDFQKKEKDLALAYKASVLDQQEQLCHRLKRDSDKADGQLNNARTQLSAITELLKTSEAAYQAEKNREADRQQAESEINRLKNMEEDIRSFAKVDEMVRSLQTKLKFYNQLQSDDEAAIKLQEQELQSLKEEKQMLEKEQMQSVENERLLYTLEDEQNKLRKYLTHKENYKAVIQVFETNKWLVQNINARLKDAKKLITTLEEQWLHGQASILADQLQSGEPCPVCGSMDHPTPAISSEEIPNEEDLKAAKQQLAVIEKEKAHADTKYYESQSKTETIQDAIQELKQEIELKRPDFADDHSLTLFASIKNQYKEAVHLQNELGKRKNRLTICGKEIEQAELKKNELSLQLKEHTELYSETRITYTEQNANLMRMINAIPEELRSMQAYHHQIETAEKKLSDLRKSLENAQRKFEDAKASFSAEQARVETIGKNVTQMKDALGVERAAFVQRMQKQGFKVYGEYANAKKTEQDIAELDSSIRGYREEVRSVHDRYEELIDLLKGINKPDAEKLQSELQEISQELQSIKEKHTDLTIKKRDNETIATKIQQINTEIQDLEEKYKLIGHLSDMSRGQNTYRITFERFVLASFLDDILREANVRLSKMTSGRYELLRKTDRSKGNVQSGLELLVYDQYTGQERHVKTLSGGESFKASLALALGLADIVQQHAGGVSLETMFIDEGFGTLDPESLEQAIESLIEIQSSGRLVGIISHVPELKERIDARLEVIATKGGSQTKFVFLS</sequence>
<protein>
    <recommendedName>
        <fullName evidence="3">Nuclease SbcCD subunit C</fullName>
    </recommendedName>
</protein>
<reference evidence="6 7" key="1">
    <citation type="submission" date="2023-07" db="EMBL/GenBank/DDBJ databases">
        <title>Genomic Encyclopedia of Type Strains, Phase IV (KMG-IV): sequencing the most valuable type-strain genomes for metagenomic binning, comparative biology and taxonomic classification.</title>
        <authorList>
            <person name="Goeker M."/>
        </authorList>
    </citation>
    <scope>NUCLEOTIDE SEQUENCE [LARGE SCALE GENOMIC DNA]</scope>
    <source>
        <strain evidence="6 7">DSM 23494</strain>
    </source>
</reference>
<comment type="subunit">
    <text evidence="2">Heterodimer of SbcC and SbcD.</text>
</comment>
<organism evidence="6 7">
    <name type="scientific">Cytobacillus purgationiresistens</name>
    <dbReference type="NCBI Taxonomy" id="863449"/>
    <lineage>
        <taxon>Bacteria</taxon>
        <taxon>Bacillati</taxon>
        <taxon>Bacillota</taxon>
        <taxon>Bacilli</taxon>
        <taxon>Bacillales</taxon>
        <taxon>Bacillaceae</taxon>
        <taxon>Cytobacillus</taxon>
    </lineage>
</organism>
<evidence type="ECO:0000256" key="3">
    <source>
        <dbReference type="ARBA" id="ARBA00013368"/>
    </source>
</evidence>
<dbReference type="GO" id="GO:0004527">
    <property type="term" value="F:exonuclease activity"/>
    <property type="evidence" value="ECO:0007669"/>
    <property type="project" value="UniProtKB-KW"/>
</dbReference>
<dbReference type="InterPro" id="IPR027417">
    <property type="entry name" value="P-loop_NTPase"/>
</dbReference>
<name>A0ABU0AHA8_9BACI</name>
<dbReference type="Pfam" id="PF13476">
    <property type="entry name" value="AAA_23"/>
    <property type="match status" value="1"/>
</dbReference>
<keyword evidence="4" id="KW-0175">Coiled coil</keyword>
<feature type="coiled-coil region" evidence="4">
    <location>
        <begin position="415"/>
        <end position="507"/>
    </location>
</feature>
<dbReference type="PANTHER" id="PTHR32114:SF2">
    <property type="entry name" value="ABC TRANSPORTER ABCH.3"/>
    <property type="match status" value="1"/>
</dbReference>
<dbReference type="EMBL" id="JAUSUB010000005">
    <property type="protein sequence ID" value="MDQ0269808.1"/>
    <property type="molecule type" value="Genomic_DNA"/>
</dbReference>
<comment type="similarity">
    <text evidence="1">Belongs to the SMC family. SbcC subfamily.</text>
</comment>
<keyword evidence="6" id="KW-0269">Exonuclease</keyword>
<evidence type="ECO:0000256" key="4">
    <source>
        <dbReference type="SAM" id="Coils"/>
    </source>
</evidence>